<keyword evidence="6" id="KW-1015">Disulfide bond</keyword>
<dbReference type="Pfam" id="PF04089">
    <property type="entry name" value="BRICHOS"/>
    <property type="match status" value="1"/>
</dbReference>
<keyword evidence="5 8" id="KW-0472">Membrane</keyword>
<reference evidence="12" key="1">
    <citation type="submission" date="2012-12" db="EMBL/GenBank/DDBJ databases">
        <authorList>
            <person name="Hellsten U."/>
            <person name="Grimwood J."/>
            <person name="Chapman J.A."/>
            <person name="Shapiro H."/>
            <person name="Aerts A."/>
            <person name="Otillar R.P."/>
            <person name="Terry A.Y."/>
            <person name="Boore J.L."/>
            <person name="Simakov O."/>
            <person name="Marletaz F."/>
            <person name="Cho S.-J."/>
            <person name="Edsinger-Gonzales E."/>
            <person name="Havlak P."/>
            <person name="Kuo D.-H."/>
            <person name="Larsson T."/>
            <person name="Lv J."/>
            <person name="Arendt D."/>
            <person name="Savage R."/>
            <person name="Osoegawa K."/>
            <person name="de Jong P."/>
            <person name="Lindberg D.R."/>
            <person name="Seaver E.C."/>
            <person name="Weisblat D.A."/>
            <person name="Putnam N.H."/>
            <person name="Grigoriev I.V."/>
            <person name="Rokhsar D.S."/>
        </authorList>
    </citation>
    <scope>NUCLEOTIDE SEQUENCE</scope>
</reference>
<dbReference type="Proteomes" id="UP000015101">
    <property type="component" value="Unassembled WGS sequence"/>
</dbReference>
<dbReference type="InterPro" id="IPR043405">
    <property type="entry name" value="Chondromodulin/Tenomodulin"/>
</dbReference>
<feature type="transmembrane region" description="Helical" evidence="8">
    <location>
        <begin position="34"/>
        <end position="60"/>
    </location>
</feature>
<dbReference type="GO" id="GO:0016020">
    <property type="term" value="C:membrane"/>
    <property type="evidence" value="ECO:0007669"/>
    <property type="project" value="UniProtKB-SubCell"/>
</dbReference>
<dbReference type="KEGG" id="hro:HELRODRAFT_175309"/>
<dbReference type="InParanoid" id="T1F948"/>
<reference evidence="11" key="3">
    <citation type="submission" date="2015-06" db="UniProtKB">
        <authorList>
            <consortium name="EnsemblMetazoa"/>
        </authorList>
    </citation>
    <scope>IDENTIFICATION</scope>
</reference>
<comment type="subcellular location">
    <subcellularLocation>
        <location evidence="1">Membrane</location>
        <topology evidence="1">Single-pass membrane protein</topology>
    </subcellularLocation>
</comment>
<gene>
    <name evidence="11" type="primary">20205347</name>
    <name evidence="10" type="ORF">HELRODRAFT_175309</name>
</gene>
<evidence type="ECO:0000256" key="7">
    <source>
        <dbReference type="ARBA" id="ARBA00023180"/>
    </source>
</evidence>
<dbReference type="AlphaFoldDB" id="T1F948"/>
<sequence length="287" mass="31962">MKPELELGSKETPAVVFVEPPRAPKLTERKYFKVGIIVSIVLLAVLIICAVAGILAYIGVQNKLIEYKLTGPEGRTQEVSGDLTENVVKYHIQDSDQDAWVVNDFNTDIKVTKIVNKMGTNCYVSPLNRSNAMEPAKITVPKSSVMQEPSDFVSIVFKISGEPIGDISFMNKKAKEMCKGLSTYWMYPTCAKDDTLTSVPKNPANSSSIQKRAAPFYVYSTYYYRGLNYPCFNACCRTICAPYVSVYSVLKSGVMQCYWVTSGTRVRDICYPTPGLVCRRPAIFPIC</sequence>
<evidence type="ECO:0000313" key="10">
    <source>
        <dbReference type="EMBL" id="ESO00821.1"/>
    </source>
</evidence>
<evidence type="ECO:0000313" key="12">
    <source>
        <dbReference type="Proteomes" id="UP000015101"/>
    </source>
</evidence>
<name>T1F948_HELRO</name>
<evidence type="ECO:0000256" key="5">
    <source>
        <dbReference type="ARBA" id="ARBA00023136"/>
    </source>
</evidence>
<evidence type="ECO:0000256" key="1">
    <source>
        <dbReference type="ARBA" id="ARBA00004167"/>
    </source>
</evidence>
<comment type="similarity">
    <text evidence="2">Belongs to the chondromodulin-1 family.</text>
</comment>
<evidence type="ECO:0000256" key="8">
    <source>
        <dbReference type="SAM" id="Phobius"/>
    </source>
</evidence>
<dbReference type="SMART" id="SM01039">
    <property type="entry name" value="BRICHOS"/>
    <property type="match status" value="1"/>
</dbReference>
<evidence type="ECO:0000256" key="3">
    <source>
        <dbReference type="ARBA" id="ARBA00022692"/>
    </source>
</evidence>
<dbReference type="HOGENOM" id="CLU_970696_0_0_1"/>
<proteinExistence type="inferred from homology"/>
<protein>
    <recommendedName>
        <fullName evidence="9">BRICHOS domain-containing protein</fullName>
    </recommendedName>
</protein>
<organism evidence="11 12">
    <name type="scientific">Helobdella robusta</name>
    <name type="common">Californian leech</name>
    <dbReference type="NCBI Taxonomy" id="6412"/>
    <lineage>
        <taxon>Eukaryota</taxon>
        <taxon>Metazoa</taxon>
        <taxon>Spiralia</taxon>
        <taxon>Lophotrochozoa</taxon>
        <taxon>Annelida</taxon>
        <taxon>Clitellata</taxon>
        <taxon>Hirudinea</taxon>
        <taxon>Rhynchobdellida</taxon>
        <taxon>Glossiphoniidae</taxon>
        <taxon>Helobdella</taxon>
    </lineage>
</organism>
<evidence type="ECO:0000256" key="2">
    <source>
        <dbReference type="ARBA" id="ARBA00009898"/>
    </source>
</evidence>
<dbReference type="GeneID" id="20205347"/>
<evidence type="ECO:0000259" key="9">
    <source>
        <dbReference type="SMART" id="SM01039"/>
    </source>
</evidence>
<keyword evidence="12" id="KW-1185">Reference proteome</keyword>
<evidence type="ECO:0000313" key="11">
    <source>
        <dbReference type="EnsemblMetazoa" id="HelroP175309"/>
    </source>
</evidence>
<feature type="domain" description="BRICHOS" evidence="9">
    <location>
        <begin position="94"/>
        <end position="186"/>
    </location>
</feature>
<evidence type="ECO:0000256" key="6">
    <source>
        <dbReference type="ARBA" id="ARBA00023157"/>
    </source>
</evidence>
<dbReference type="EMBL" id="KB096864">
    <property type="protein sequence ID" value="ESO00821.1"/>
    <property type="molecule type" value="Genomic_DNA"/>
</dbReference>
<evidence type="ECO:0000256" key="4">
    <source>
        <dbReference type="ARBA" id="ARBA00022989"/>
    </source>
</evidence>
<keyword evidence="4 8" id="KW-1133">Transmembrane helix</keyword>
<reference evidence="10 12" key="2">
    <citation type="journal article" date="2013" name="Nature">
        <title>Insights into bilaterian evolution from three spiralian genomes.</title>
        <authorList>
            <person name="Simakov O."/>
            <person name="Marletaz F."/>
            <person name="Cho S.J."/>
            <person name="Edsinger-Gonzales E."/>
            <person name="Havlak P."/>
            <person name="Hellsten U."/>
            <person name="Kuo D.H."/>
            <person name="Larsson T."/>
            <person name="Lv J."/>
            <person name="Arendt D."/>
            <person name="Savage R."/>
            <person name="Osoegawa K."/>
            <person name="de Jong P."/>
            <person name="Grimwood J."/>
            <person name="Chapman J.A."/>
            <person name="Shapiro H."/>
            <person name="Aerts A."/>
            <person name="Otillar R.P."/>
            <person name="Terry A.Y."/>
            <person name="Boore J.L."/>
            <person name="Grigoriev I.V."/>
            <person name="Lindberg D.R."/>
            <person name="Seaver E.C."/>
            <person name="Weisblat D.A."/>
            <person name="Putnam N.H."/>
            <person name="Rokhsar D.S."/>
        </authorList>
    </citation>
    <scope>NUCLEOTIDE SEQUENCE</scope>
</reference>
<dbReference type="EnsemblMetazoa" id="HelroT175309">
    <property type="protein sequence ID" value="HelroP175309"/>
    <property type="gene ID" value="HelroG175309"/>
</dbReference>
<dbReference type="InterPro" id="IPR007084">
    <property type="entry name" value="BRICHOS_dom"/>
</dbReference>
<dbReference type="CTD" id="20205347"/>
<dbReference type="PANTHER" id="PTHR14064:SF5">
    <property type="entry name" value="LEUKOCYTE CELL-DERIVED CHEMOTAXIN 1"/>
    <property type="match status" value="1"/>
</dbReference>
<keyword evidence="3 8" id="KW-0812">Transmembrane</keyword>
<dbReference type="PANTHER" id="PTHR14064">
    <property type="entry name" value="CHONDROMODULIN-RELATED"/>
    <property type="match status" value="1"/>
</dbReference>
<keyword evidence="7" id="KW-0325">Glycoprotein</keyword>
<dbReference type="EMBL" id="AMQM01005214">
    <property type="status" value="NOT_ANNOTATED_CDS"/>
    <property type="molecule type" value="Genomic_DNA"/>
</dbReference>
<accession>T1F948</accession>
<dbReference type="RefSeq" id="XP_009020992.1">
    <property type="nucleotide sequence ID" value="XM_009022744.1"/>
</dbReference>